<dbReference type="Pfam" id="PF01206">
    <property type="entry name" value="TusA"/>
    <property type="match status" value="1"/>
</dbReference>
<dbReference type="SUPFAM" id="SSF64307">
    <property type="entry name" value="SirA-like"/>
    <property type="match status" value="1"/>
</dbReference>
<evidence type="ECO:0000259" key="1">
    <source>
        <dbReference type="PROSITE" id="PS01148"/>
    </source>
</evidence>
<dbReference type="GeneID" id="97549280"/>
<dbReference type="Gene3D" id="3.30.110.40">
    <property type="entry name" value="TusA-like domain"/>
    <property type="match status" value="1"/>
</dbReference>
<protein>
    <recommendedName>
        <fullName evidence="1">UPF0033 domain-containing protein</fullName>
    </recommendedName>
</protein>
<dbReference type="RefSeq" id="WP_109967220.1">
    <property type="nucleotide sequence ID" value="NZ_CP176093.1"/>
</dbReference>
<feature type="domain" description="UPF0033" evidence="1">
    <location>
        <begin position="6"/>
        <end position="30"/>
    </location>
</feature>
<dbReference type="OrthoDB" id="45650at2157"/>
<dbReference type="PANTHER" id="PTHR33279:SF18">
    <property type="entry name" value="SULFUR CARRIER PROTEIN MJ0990-RELATED"/>
    <property type="match status" value="1"/>
</dbReference>
<keyword evidence="3" id="KW-1185">Reference proteome</keyword>
<accession>A0A2V2NEB2</accession>
<evidence type="ECO:0000313" key="2">
    <source>
        <dbReference type="EMBL" id="PWR73941.1"/>
    </source>
</evidence>
<sequence>MTKLELNVCGRSCPIPVLETRKKIREMAIGDELLIIVEYPPSKDNIIRFILRERHELCQIQEIDGKYHILIRKNGEINEPKISGFD</sequence>
<reference evidence="2 3" key="1">
    <citation type="submission" date="2018-05" db="EMBL/GenBank/DDBJ databases">
        <title>Draft genome of Methanospirillum lacunae Ki8-1.</title>
        <authorList>
            <person name="Dueholm M.S."/>
            <person name="Nielsen P.H."/>
            <person name="Bakmann L.F."/>
            <person name="Otzen D.E."/>
        </authorList>
    </citation>
    <scope>NUCLEOTIDE SEQUENCE [LARGE SCALE GENOMIC DNA]</scope>
    <source>
        <strain evidence="2 3">Ki8-1</strain>
    </source>
</reference>
<comment type="caution">
    <text evidence="2">The sequence shown here is derived from an EMBL/GenBank/DDBJ whole genome shotgun (WGS) entry which is preliminary data.</text>
</comment>
<dbReference type="AlphaFoldDB" id="A0A2V2NEB2"/>
<dbReference type="EMBL" id="QGMY01000002">
    <property type="protein sequence ID" value="PWR73941.1"/>
    <property type="molecule type" value="Genomic_DNA"/>
</dbReference>
<organism evidence="2 3">
    <name type="scientific">Methanospirillum lacunae</name>
    <dbReference type="NCBI Taxonomy" id="668570"/>
    <lineage>
        <taxon>Archaea</taxon>
        <taxon>Methanobacteriati</taxon>
        <taxon>Methanobacteriota</taxon>
        <taxon>Stenosarchaea group</taxon>
        <taxon>Methanomicrobia</taxon>
        <taxon>Methanomicrobiales</taxon>
        <taxon>Methanospirillaceae</taxon>
        <taxon>Methanospirillum</taxon>
    </lineage>
</organism>
<proteinExistence type="predicted"/>
<dbReference type="CDD" id="cd00291">
    <property type="entry name" value="SirA_YedF_YeeD"/>
    <property type="match status" value="1"/>
</dbReference>
<dbReference type="InterPro" id="IPR036868">
    <property type="entry name" value="TusA-like_sf"/>
</dbReference>
<evidence type="ECO:0000313" key="3">
    <source>
        <dbReference type="Proteomes" id="UP000245657"/>
    </source>
</evidence>
<dbReference type="PROSITE" id="PS01148">
    <property type="entry name" value="UPF0033"/>
    <property type="match status" value="1"/>
</dbReference>
<gene>
    <name evidence="2" type="ORF">DK846_01890</name>
</gene>
<dbReference type="PANTHER" id="PTHR33279">
    <property type="entry name" value="SULFUR CARRIER PROTEIN YEDF-RELATED"/>
    <property type="match status" value="1"/>
</dbReference>
<name>A0A2V2NEB2_9EURY</name>
<dbReference type="Proteomes" id="UP000245657">
    <property type="component" value="Unassembled WGS sequence"/>
</dbReference>
<dbReference type="InterPro" id="IPR001455">
    <property type="entry name" value="TusA-like"/>
</dbReference>